<evidence type="ECO:0000256" key="5">
    <source>
        <dbReference type="ARBA" id="ARBA00022989"/>
    </source>
</evidence>
<dbReference type="GO" id="GO:0022857">
    <property type="term" value="F:transmembrane transporter activity"/>
    <property type="evidence" value="ECO:0007669"/>
    <property type="project" value="InterPro"/>
</dbReference>
<comment type="caution">
    <text evidence="9">The sequence shown here is derived from an EMBL/GenBank/DDBJ whole genome shotgun (WGS) entry which is preliminary data.</text>
</comment>
<evidence type="ECO:0000256" key="1">
    <source>
        <dbReference type="ARBA" id="ARBA00004162"/>
    </source>
</evidence>
<organism evidence="9 10">
    <name type="scientific">Sedimentitalea arenosa</name>
    <dbReference type="NCBI Taxonomy" id="2798803"/>
    <lineage>
        <taxon>Bacteria</taxon>
        <taxon>Pseudomonadati</taxon>
        <taxon>Pseudomonadota</taxon>
        <taxon>Alphaproteobacteria</taxon>
        <taxon>Rhodobacterales</taxon>
        <taxon>Paracoccaceae</taxon>
        <taxon>Sedimentitalea</taxon>
    </lineage>
</organism>
<evidence type="ECO:0000256" key="3">
    <source>
        <dbReference type="ARBA" id="ARBA00022475"/>
    </source>
</evidence>
<evidence type="ECO:0000313" key="10">
    <source>
        <dbReference type="Proteomes" id="UP000619079"/>
    </source>
</evidence>
<keyword evidence="10" id="KW-1185">Reference proteome</keyword>
<keyword evidence="4 7" id="KW-0812">Transmembrane</keyword>
<dbReference type="Pfam" id="PF02472">
    <property type="entry name" value="ExbD"/>
    <property type="match status" value="1"/>
</dbReference>
<sequence length="111" mass="11340">MINVVFLLLIFFLMTSTLAPPDPFAVQPPVAPVGENGVAGPVLYLSGAGEIAFRELRGDDAIAALASEITDADAAPQVRADATVRASDLARLLKTLAGAGLGEVALVVAPE</sequence>
<evidence type="ECO:0000313" key="9">
    <source>
        <dbReference type="EMBL" id="MBJ6371779.1"/>
    </source>
</evidence>
<feature type="chain" id="PRO_5035293707" evidence="8">
    <location>
        <begin position="20"/>
        <end position="111"/>
    </location>
</feature>
<protein>
    <submittedName>
        <fullName evidence="9">Biopolymer transporter ExbD</fullName>
    </submittedName>
</protein>
<gene>
    <name evidence="9" type="ORF">JF290_09585</name>
</gene>
<evidence type="ECO:0000256" key="7">
    <source>
        <dbReference type="RuleBase" id="RU003879"/>
    </source>
</evidence>
<keyword evidence="3" id="KW-1003">Cell membrane</keyword>
<keyword evidence="7" id="KW-0653">Protein transport</keyword>
<name>A0A8J7JGX3_9RHOB</name>
<keyword evidence="6" id="KW-0472">Membrane</keyword>
<keyword evidence="8" id="KW-0732">Signal</keyword>
<comment type="similarity">
    <text evidence="2 7">Belongs to the ExbD/TolR family.</text>
</comment>
<dbReference type="GO" id="GO:0005886">
    <property type="term" value="C:plasma membrane"/>
    <property type="evidence" value="ECO:0007669"/>
    <property type="project" value="UniProtKB-SubCell"/>
</dbReference>
<evidence type="ECO:0000256" key="2">
    <source>
        <dbReference type="ARBA" id="ARBA00005811"/>
    </source>
</evidence>
<dbReference type="Proteomes" id="UP000619079">
    <property type="component" value="Unassembled WGS sequence"/>
</dbReference>
<keyword evidence="5" id="KW-1133">Transmembrane helix</keyword>
<dbReference type="AlphaFoldDB" id="A0A8J7JGX3"/>
<proteinExistence type="inferred from homology"/>
<feature type="signal peptide" evidence="8">
    <location>
        <begin position="1"/>
        <end position="19"/>
    </location>
</feature>
<dbReference type="InterPro" id="IPR003400">
    <property type="entry name" value="ExbD"/>
</dbReference>
<evidence type="ECO:0000256" key="8">
    <source>
        <dbReference type="SAM" id="SignalP"/>
    </source>
</evidence>
<dbReference type="GO" id="GO:0015031">
    <property type="term" value="P:protein transport"/>
    <property type="evidence" value="ECO:0007669"/>
    <property type="project" value="UniProtKB-KW"/>
</dbReference>
<reference evidence="9" key="1">
    <citation type="submission" date="2020-12" db="EMBL/GenBank/DDBJ databases">
        <title>Sedimentitalea sp. nov., isolated from sand in Incheon.</title>
        <authorList>
            <person name="Kim W."/>
        </authorList>
    </citation>
    <scope>NUCLEOTIDE SEQUENCE</scope>
    <source>
        <strain evidence="9">CAU 1593</strain>
    </source>
</reference>
<evidence type="ECO:0000256" key="4">
    <source>
        <dbReference type="ARBA" id="ARBA00022692"/>
    </source>
</evidence>
<evidence type="ECO:0000256" key="6">
    <source>
        <dbReference type="ARBA" id="ARBA00023136"/>
    </source>
</evidence>
<dbReference type="EMBL" id="JAELVR010000005">
    <property type="protein sequence ID" value="MBJ6371779.1"/>
    <property type="molecule type" value="Genomic_DNA"/>
</dbReference>
<comment type="subcellular location">
    <subcellularLocation>
        <location evidence="1">Cell membrane</location>
        <topology evidence="1">Single-pass membrane protein</topology>
    </subcellularLocation>
    <subcellularLocation>
        <location evidence="7">Cell membrane</location>
        <topology evidence="7">Single-pass type II membrane protein</topology>
    </subcellularLocation>
</comment>
<keyword evidence="7" id="KW-0813">Transport</keyword>
<accession>A0A8J7JGX3</accession>